<dbReference type="EMBL" id="VSRR010014639">
    <property type="protein sequence ID" value="MPC57269.1"/>
    <property type="molecule type" value="Genomic_DNA"/>
</dbReference>
<organism evidence="2 3">
    <name type="scientific">Portunus trituberculatus</name>
    <name type="common">Swimming crab</name>
    <name type="synonym">Neptunus trituberculatus</name>
    <dbReference type="NCBI Taxonomy" id="210409"/>
    <lineage>
        <taxon>Eukaryota</taxon>
        <taxon>Metazoa</taxon>
        <taxon>Ecdysozoa</taxon>
        <taxon>Arthropoda</taxon>
        <taxon>Crustacea</taxon>
        <taxon>Multicrustacea</taxon>
        <taxon>Malacostraca</taxon>
        <taxon>Eumalacostraca</taxon>
        <taxon>Eucarida</taxon>
        <taxon>Decapoda</taxon>
        <taxon>Pleocyemata</taxon>
        <taxon>Brachyura</taxon>
        <taxon>Eubrachyura</taxon>
        <taxon>Portunoidea</taxon>
        <taxon>Portunidae</taxon>
        <taxon>Portuninae</taxon>
        <taxon>Portunus</taxon>
    </lineage>
</organism>
<keyword evidence="3" id="KW-1185">Reference proteome</keyword>
<dbReference type="Proteomes" id="UP000324222">
    <property type="component" value="Unassembled WGS sequence"/>
</dbReference>
<feature type="compositionally biased region" description="Pro residues" evidence="1">
    <location>
        <begin position="8"/>
        <end position="17"/>
    </location>
</feature>
<evidence type="ECO:0000313" key="2">
    <source>
        <dbReference type="EMBL" id="MPC57269.1"/>
    </source>
</evidence>
<name>A0A5B7GID9_PORTR</name>
<evidence type="ECO:0000256" key="1">
    <source>
        <dbReference type="SAM" id="MobiDB-lite"/>
    </source>
</evidence>
<comment type="caution">
    <text evidence="2">The sequence shown here is derived from an EMBL/GenBank/DDBJ whole genome shotgun (WGS) entry which is preliminary data.</text>
</comment>
<dbReference type="AlphaFoldDB" id="A0A5B7GID9"/>
<reference evidence="2 3" key="1">
    <citation type="submission" date="2019-05" db="EMBL/GenBank/DDBJ databases">
        <title>Another draft genome of Portunus trituberculatus and its Hox gene families provides insights of decapod evolution.</title>
        <authorList>
            <person name="Jeong J.-H."/>
            <person name="Song I."/>
            <person name="Kim S."/>
            <person name="Choi T."/>
            <person name="Kim D."/>
            <person name="Ryu S."/>
            <person name="Kim W."/>
        </authorList>
    </citation>
    <scope>NUCLEOTIDE SEQUENCE [LARGE SCALE GENOMIC DNA]</scope>
    <source>
        <tissue evidence="2">Muscle</tissue>
    </source>
</reference>
<proteinExistence type="predicted"/>
<sequence>MHVSQPLRPAPVGPRVPPSHARLPAIVNAMARRRPSQPDICNSSYKLEPTMSAGSSGNGTPPAKKPLPRVRKPNLHSDRGQHSNPCAWRPLGPQSTHGSSVSRRPHEIEHKKLRESARNQEAFTWQSLYDTYLPHPLIIIIKFVTSFEAWH</sequence>
<feature type="region of interest" description="Disordered" evidence="1">
    <location>
        <begin position="1"/>
        <end position="110"/>
    </location>
</feature>
<gene>
    <name evidence="2" type="ORF">E2C01_051247</name>
</gene>
<evidence type="ECO:0000313" key="3">
    <source>
        <dbReference type="Proteomes" id="UP000324222"/>
    </source>
</evidence>
<accession>A0A5B7GID9</accession>
<protein>
    <submittedName>
        <fullName evidence="2">Uncharacterized protein</fullName>
    </submittedName>
</protein>
<feature type="compositionally biased region" description="Polar residues" evidence="1">
    <location>
        <begin position="93"/>
        <end position="102"/>
    </location>
</feature>